<evidence type="ECO:0000313" key="2">
    <source>
        <dbReference type="EMBL" id="CAB0017515.1"/>
    </source>
</evidence>
<feature type="region of interest" description="Disordered" evidence="1">
    <location>
        <begin position="419"/>
        <end position="445"/>
    </location>
</feature>
<feature type="compositionally biased region" description="Basic and acidic residues" evidence="1">
    <location>
        <begin position="472"/>
        <end position="491"/>
    </location>
</feature>
<keyword evidence="3" id="KW-1185">Reference proteome</keyword>
<proteinExistence type="predicted"/>
<dbReference type="Proteomes" id="UP000479000">
    <property type="component" value="Unassembled WGS sequence"/>
</dbReference>
<evidence type="ECO:0000313" key="3">
    <source>
        <dbReference type="Proteomes" id="UP000479000"/>
    </source>
</evidence>
<protein>
    <submittedName>
        <fullName evidence="2">Uncharacterized protein</fullName>
    </submittedName>
</protein>
<organism evidence="2 3">
    <name type="scientific">Nesidiocoris tenuis</name>
    <dbReference type="NCBI Taxonomy" id="355587"/>
    <lineage>
        <taxon>Eukaryota</taxon>
        <taxon>Metazoa</taxon>
        <taxon>Ecdysozoa</taxon>
        <taxon>Arthropoda</taxon>
        <taxon>Hexapoda</taxon>
        <taxon>Insecta</taxon>
        <taxon>Pterygota</taxon>
        <taxon>Neoptera</taxon>
        <taxon>Paraneoptera</taxon>
        <taxon>Hemiptera</taxon>
        <taxon>Heteroptera</taxon>
        <taxon>Panheteroptera</taxon>
        <taxon>Cimicomorpha</taxon>
        <taxon>Miridae</taxon>
        <taxon>Dicyphina</taxon>
        <taxon>Nesidiocoris</taxon>
    </lineage>
</organism>
<sequence length="576" mass="64780">MPVKNRQIYPPHADEIVLRLGGKFYQTIVQILTNFRAYDDHKIGNRLAIVDHHRLDGAVQHSDSERSHFLPLYNCCAYLLTRKSWWPSRNWRQQHSAPDEPHLRQREPRAAAAESEIAAIGWKFVADFYSITAGTESNFFRKIYKIQIFHFFKLFETMNEIKNELPLKRFSKTATVSRKIKFSCFTLGHSVMNRTHGSGRPPCRLRRGPQRNGFTCRADEWERRTDEAASRPAASGGRGAVCACARLPEAARFQLQFFTLNIFTTLDSTGNVYEGISFERRRAGICHHVSHALIGRLEGGRHMTRYRSTLYTECWEELKREAIRGEGEADYQFFFVNPKTSHIRPRAYFHLAIGRENVRGKRSERLPIDAHSDFCLPAAVGNSRPNVGPTSCALSGRKRCVGTDLNSSYASMKFLVKERVQGQERPNRGKRPLGTAARLGRAGGKHSTAELSAKYNKNVVLPIGGTVCDREGRKIRPSAEGEREGAWEGRHGGAGLSNGGTAGSAPDWESPVSRRRPGRVRGGGGGRRRDAWAPHLSQHPPQSRLRGGFQALGPRGARLLFSHGLCLLSRRFNSAE</sequence>
<feature type="compositionally biased region" description="Gly residues" evidence="1">
    <location>
        <begin position="492"/>
        <end position="502"/>
    </location>
</feature>
<accession>A0A6H5HIK5</accession>
<gene>
    <name evidence="2" type="ORF">NTEN_LOCUS21513</name>
</gene>
<dbReference type="EMBL" id="CADCXU010031515">
    <property type="protein sequence ID" value="CAB0017515.1"/>
    <property type="molecule type" value="Genomic_DNA"/>
</dbReference>
<reference evidence="2 3" key="1">
    <citation type="submission" date="2020-02" db="EMBL/GenBank/DDBJ databases">
        <authorList>
            <person name="Ferguson B K."/>
        </authorList>
    </citation>
    <scope>NUCLEOTIDE SEQUENCE [LARGE SCALE GENOMIC DNA]</scope>
</reference>
<feature type="region of interest" description="Disordered" evidence="1">
    <location>
        <begin position="472"/>
        <end position="544"/>
    </location>
</feature>
<dbReference type="AlphaFoldDB" id="A0A6H5HIK5"/>
<name>A0A6H5HIK5_9HEMI</name>
<evidence type="ECO:0000256" key="1">
    <source>
        <dbReference type="SAM" id="MobiDB-lite"/>
    </source>
</evidence>